<feature type="transmembrane region" description="Helical" evidence="7">
    <location>
        <begin position="212"/>
        <end position="238"/>
    </location>
</feature>
<evidence type="ECO:0000256" key="5">
    <source>
        <dbReference type="ARBA" id="ARBA00023136"/>
    </source>
</evidence>
<protein>
    <submittedName>
        <fullName evidence="8">Uncharacterized protein</fullName>
    </submittedName>
</protein>
<feature type="transmembrane region" description="Helical" evidence="7">
    <location>
        <begin position="187"/>
        <end position="206"/>
    </location>
</feature>
<feature type="transmembrane region" description="Helical" evidence="7">
    <location>
        <begin position="135"/>
        <end position="161"/>
    </location>
</feature>
<keyword evidence="4 7" id="KW-1133">Transmembrane helix</keyword>
<evidence type="ECO:0000256" key="6">
    <source>
        <dbReference type="SAM" id="MobiDB-lite"/>
    </source>
</evidence>
<dbReference type="AlphaFoldDB" id="A0A7R8W6X7"/>
<dbReference type="PANTHER" id="PTHR12841">
    <property type="entry name" value="PROTEIN UNC-50 HOMOLOG"/>
    <property type="match status" value="1"/>
</dbReference>
<evidence type="ECO:0000256" key="7">
    <source>
        <dbReference type="SAM" id="Phobius"/>
    </source>
</evidence>
<evidence type="ECO:0000256" key="3">
    <source>
        <dbReference type="ARBA" id="ARBA00022692"/>
    </source>
</evidence>
<organism evidence="8">
    <name type="scientific">Cyprideis torosa</name>
    <dbReference type="NCBI Taxonomy" id="163714"/>
    <lineage>
        <taxon>Eukaryota</taxon>
        <taxon>Metazoa</taxon>
        <taxon>Ecdysozoa</taxon>
        <taxon>Arthropoda</taxon>
        <taxon>Crustacea</taxon>
        <taxon>Oligostraca</taxon>
        <taxon>Ostracoda</taxon>
        <taxon>Podocopa</taxon>
        <taxon>Podocopida</taxon>
        <taxon>Cytherocopina</taxon>
        <taxon>Cytheroidea</taxon>
        <taxon>Cytherideidae</taxon>
        <taxon>Cyprideis</taxon>
    </lineage>
</organism>
<comment type="similarity">
    <text evidence="2">Belongs to the unc-50 family.</text>
</comment>
<feature type="transmembrane region" description="Helical" evidence="7">
    <location>
        <begin position="108"/>
        <end position="129"/>
    </location>
</feature>
<dbReference type="GO" id="GO:0000139">
    <property type="term" value="C:Golgi membrane"/>
    <property type="evidence" value="ECO:0007669"/>
    <property type="project" value="TreeGrafter"/>
</dbReference>
<keyword evidence="5 7" id="KW-0472">Membrane</keyword>
<dbReference type="InterPro" id="IPR007881">
    <property type="entry name" value="UNC-50"/>
</dbReference>
<reference evidence="8" key="1">
    <citation type="submission" date="2020-11" db="EMBL/GenBank/DDBJ databases">
        <authorList>
            <person name="Tran Van P."/>
        </authorList>
    </citation>
    <scope>NUCLEOTIDE SEQUENCE</scope>
</reference>
<evidence type="ECO:0000256" key="2">
    <source>
        <dbReference type="ARBA" id="ARBA00006293"/>
    </source>
</evidence>
<comment type="subcellular location">
    <subcellularLocation>
        <location evidence="1">Membrane</location>
        <topology evidence="1">Multi-pass membrane protein</topology>
    </subcellularLocation>
</comment>
<feature type="compositionally biased region" description="Low complexity" evidence="6">
    <location>
        <begin position="17"/>
        <end position="33"/>
    </location>
</feature>
<evidence type="ECO:0000256" key="1">
    <source>
        <dbReference type="ARBA" id="ARBA00004141"/>
    </source>
</evidence>
<evidence type="ECO:0000256" key="4">
    <source>
        <dbReference type="ARBA" id="ARBA00022989"/>
    </source>
</evidence>
<keyword evidence="3 7" id="KW-0812">Transmembrane</keyword>
<dbReference type="Pfam" id="PF05216">
    <property type="entry name" value="UNC-50"/>
    <property type="match status" value="1"/>
</dbReference>
<name>A0A7R8W6X7_9CRUS</name>
<dbReference type="PANTHER" id="PTHR12841:SF6">
    <property type="entry name" value="PROTEIN UNC-50 HOMOLOG"/>
    <property type="match status" value="1"/>
</dbReference>
<proteinExistence type="inferred from homology"/>
<feature type="region of interest" description="Disordered" evidence="6">
    <location>
        <begin position="1"/>
        <end position="33"/>
    </location>
</feature>
<dbReference type="OrthoDB" id="10027013at2759"/>
<feature type="transmembrane region" description="Helical" evidence="7">
    <location>
        <begin position="259"/>
        <end position="279"/>
    </location>
</feature>
<accession>A0A7R8W6X7</accession>
<evidence type="ECO:0000313" key="8">
    <source>
        <dbReference type="EMBL" id="CAD7226100.1"/>
    </source>
</evidence>
<dbReference type="EMBL" id="OB660746">
    <property type="protein sequence ID" value="CAD7226100.1"/>
    <property type="molecule type" value="Genomic_DNA"/>
</dbReference>
<gene>
    <name evidence="8" type="ORF">CTOB1V02_LOCUS4025</name>
</gene>
<sequence length="289" mass="33366">MRAVGGGPQRTPSTAQPRSYAASWSSPSSPASSRCYSPLPSPVYQKTCMSAAAKRYKYLRRLLHVNQMDFEFALWQMFYLFSNPQRVFRDFVYRKSAKSQYARDDPAFFVLLMAWMVLSSVMFAAVFRASLYRSLIFLLSLLFINCIGLGILIATVLWVVVNKYLRRHPNGDEDVEWGYAFDIHLNAFFPPLVILHVFQVLFYIIFHEAGMLHIWLVGLVIGNTFWLLGIGYYIYITFLGYKSVAILRDTQYLLTPMPVLGLLYLLSILLGWNFGSYFIHFYSALFHIV</sequence>